<proteinExistence type="predicted"/>
<dbReference type="PANTHER" id="PTHR38847:SF1">
    <property type="entry name" value="PSEUDOURIDINE SYNTHASE RSUA_RLUA-LIKE DOMAIN-CONTAINING PROTEIN"/>
    <property type="match status" value="1"/>
</dbReference>
<dbReference type="OrthoDB" id="152248at2759"/>
<dbReference type="STRING" id="985895.E5A4H8"/>
<feature type="chain" id="PRO_5003192417" evidence="1">
    <location>
        <begin position="22"/>
        <end position="218"/>
    </location>
</feature>
<feature type="signal peptide" evidence="1">
    <location>
        <begin position="1"/>
        <end position="21"/>
    </location>
</feature>
<dbReference type="PANTHER" id="PTHR38847">
    <property type="match status" value="1"/>
</dbReference>
<evidence type="ECO:0000313" key="3">
    <source>
        <dbReference type="Proteomes" id="UP000002668"/>
    </source>
</evidence>
<name>E5A4H8_LEPMJ</name>
<dbReference type="OMA" id="LVSRWKW"/>
<gene>
    <name evidence="2" type="ORF">LEMA_P077650.1</name>
</gene>
<dbReference type="InterPro" id="IPR025649">
    <property type="entry name" value="DUF4360"/>
</dbReference>
<keyword evidence="3" id="KW-1185">Reference proteome</keyword>
<dbReference type="eggNOG" id="ENOG502T658">
    <property type="taxonomic scope" value="Eukaryota"/>
</dbReference>
<dbReference type="EMBL" id="FP929134">
    <property type="protein sequence ID" value="CBX98526.1"/>
    <property type="molecule type" value="Genomic_DNA"/>
</dbReference>
<dbReference type="Proteomes" id="UP000002668">
    <property type="component" value="Genome"/>
</dbReference>
<accession>E5A4H8</accession>
<keyword evidence="1" id="KW-0732">Signal</keyword>
<dbReference type="AlphaFoldDB" id="E5A4H8"/>
<dbReference type="HOGENOM" id="CLU_1262207_0_0_1"/>
<dbReference type="InParanoid" id="E5A4H8"/>
<protein>
    <submittedName>
        <fullName evidence="2">Predicted protein</fullName>
    </submittedName>
</protein>
<evidence type="ECO:0000313" key="2">
    <source>
        <dbReference type="EMBL" id="CBX98526.1"/>
    </source>
</evidence>
<reference evidence="3" key="1">
    <citation type="journal article" date="2011" name="Nat. Commun.">
        <title>Effector diversification within compartments of the Leptosphaeria maculans genome affected by Repeat-Induced Point mutations.</title>
        <authorList>
            <person name="Rouxel T."/>
            <person name="Grandaubert J."/>
            <person name="Hane J.K."/>
            <person name="Hoede C."/>
            <person name="van de Wouw A.P."/>
            <person name="Couloux A."/>
            <person name="Dominguez V."/>
            <person name="Anthouard V."/>
            <person name="Bally P."/>
            <person name="Bourras S."/>
            <person name="Cozijnsen A.J."/>
            <person name="Ciuffetti L.M."/>
            <person name="Degrave A."/>
            <person name="Dilmaghani A."/>
            <person name="Duret L."/>
            <person name="Fudal I."/>
            <person name="Goodwin S.B."/>
            <person name="Gout L."/>
            <person name="Glaser N."/>
            <person name="Linglin J."/>
            <person name="Kema G.H.J."/>
            <person name="Lapalu N."/>
            <person name="Lawrence C.B."/>
            <person name="May K."/>
            <person name="Meyer M."/>
            <person name="Ollivier B."/>
            <person name="Poulain J."/>
            <person name="Schoch C.L."/>
            <person name="Simon A."/>
            <person name="Spatafora J.W."/>
            <person name="Stachowiak A."/>
            <person name="Turgeon B.G."/>
            <person name="Tyler B.M."/>
            <person name="Vincent D."/>
            <person name="Weissenbach J."/>
            <person name="Amselem J."/>
            <person name="Quesneville H."/>
            <person name="Oliver R.P."/>
            <person name="Wincker P."/>
            <person name="Balesdent M.-H."/>
            <person name="Howlett B.J."/>
        </authorList>
    </citation>
    <scope>NUCLEOTIDE SEQUENCE [LARGE SCALE GENOMIC DNA]</scope>
    <source>
        <strain evidence="3">JN3 / isolate v23.1.3 / race Av1-4-5-6-7-8</strain>
    </source>
</reference>
<dbReference type="Pfam" id="PF14273">
    <property type="entry name" value="DUF4360"/>
    <property type="match status" value="1"/>
</dbReference>
<dbReference type="GeneID" id="13282013"/>
<dbReference type="VEuPathDB" id="FungiDB:LEMA_P077650.1"/>
<organism evidence="3">
    <name type="scientific">Leptosphaeria maculans (strain JN3 / isolate v23.1.3 / race Av1-4-5-6-7-8)</name>
    <name type="common">Blackleg fungus</name>
    <name type="synonym">Phoma lingam</name>
    <dbReference type="NCBI Taxonomy" id="985895"/>
    <lineage>
        <taxon>Eukaryota</taxon>
        <taxon>Fungi</taxon>
        <taxon>Dikarya</taxon>
        <taxon>Ascomycota</taxon>
        <taxon>Pezizomycotina</taxon>
        <taxon>Dothideomycetes</taxon>
        <taxon>Pleosporomycetidae</taxon>
        <taxon>Pleosporales</taxon>
        <taxon>Pleosporineae</taxon>
        <taxon>Leptosphaeriaceae</taxon>
        <taxon>Plenodomus</taxon>
        <taxon>Plenodomus lingam/Leptosphaeria maculans species complex</taxon>
    </lineage>
</organism>
<sequence length="218" mass="22898">MLPNHSALLFTLALAIPTLHAIPAAAPPLRPPKGAVTITSLSTSHMGSGCPPSSVSINLAPDNSALTLIFDAFVAADGPKAIATTTRALCKVTVGLDAAGWVFDVASVDFRGYVLLEAGVEASLVSRWKWVDAGGKDLKGKGHAQKKLSGPFEDDVLLHKEGEMSDVEPSVCQKKDARLQISLSATVDAGGGKRNGYVQGSSADAAFREIMNMKWRKC</sequence>
<evidence type="ECO:0000256" key="1">
    <source>
        <dbReference type="SAM" id="SignalP"/>
    </source>
</evidence>